<evidence type="ECO:0000313" key="7">
    <source>
        <dbReference type="EMBL" id="OTA14566.1"/>
    </source>
</evidence>
<dbReference type="InterPro" id="IPR003284">
    <property type="entry name" value="Sal_SpvB"/>
</dbReference>
<proteinExistence type="predicted"/>
<dbReference type="PRINTS" id="PR01341">
    <property type="entry name" value="SALSPVBPROT"/>
</dbReference>
<evidence type="ECO:0000256" key="2">
    <source>
        <dbReference type="ARBA" id="ARBA00022525"/>
    </source>
</evidence>
<dbReference type="OrthoDB" id="6510336at2"/>
<dbReference type="GO" id="GO:0005576">
    <property type="term" value="C:extracellular region"/>
    <property type="evidence" value="ECO:0007669"/>
    <property type="project" value="UniProtKB-SubCell"/>
</dbReference>
<sequence>MKNPEQPLSINQPSHPKDGAIQGMGEFLTSGGANGMASLTLPLKVTSGSRTAPALSLIYNSGNGNSAFGMGWQCTPDAIRLRTTHGIPRYKDRDTFLNAEGEVLNIALNDEGQPDVRSTDQLTNVRLGANWRVTRYQPRIVSNFSRLEYWQPEQNNDDRPFWVQMDANGQINLFGKNTHARIADPTNDRHIAQWLLEETLTPTGEHIYYHYRAEDENFCGEAEISQHPNASAQRYLVQVNYGNITPQTGLFALEKNLPDDEQWLFHLVFDYGERSSSPVILPDFTPDGEGWTVRPDCFSQFNYGFEIRTRRLCQQILTYHRLQALAGADTTGEVPVLVSRTILDMQHNKTLSTLTTIQQSGLQENEKPLLLPPLSLAYNTFPLPISSNWQAMTSLGKFNHFQPWQFIDLYGEGIPGILYQDQGAWWYRAPLRDTTQDNPDAITYSLPEQLPLIPSQQQNAALLDINGDGKLDWLITSNNLHGYHTLAPDGQWSPLIPITALPSEFFHPRAQQADITGAGLPDLVMIGPRSVRLFANQRTDWAPAEETVLPDGITLPYPGADAKKLVAFADMLGSGQSHLVEISEQSVRCWPNRGYGDFAAPITLDGFRPPAADFNPNRIWLVDIDGSGTTDIIYATSTSLLLFINESGNHFAEPVTIPLPAGVLFDHTCQLHIADTQGLGVSSIILILPHMKPAHWRLDLTNNKPWLLNTINNNMGSITTLSYRSSAQFWLDEKQTYPSSERAVSHLPFPLHLLCRTETIDEISGNHLTATYSYAHGGWDGEEREIRNFGRVTQTDTDEKARGTATTHNGTFPKRTISWFATGIDAIDKRLPTEYWQGDSAAWAPFTPRFSRYDSEQQKDIAITPTDKERYWLQRALKGALLHQEIYGDDGTPYASLPYLMSEHRPQVRKILSADDQFPCAWVSEIETRSYNYERIAVDPQCDQQIILAFDHWGSPTDSITIAYPRRPQPQTSPYPDTLPDTLFASSYDEQQQILHLTRQRQRWHHLTGDDCFLLKLPDITRNDIWEYEADQTPEQGITLEELEKANSLIGPGTPYLRQGYQRIAWVGDDTPDWPPLKAYTETAEQDEQTLAAFDEILTEQEITGYLKKTGYIQVTPPLPLNDKETNFWVIRNGYSEYGDHQQFFRPLLQQETLLAAGAKITWDPHYAMVAEIENPGNLRTQATYDYRFMLPTHIIDENDNHHQFIFDTLGRLSHSRFWGTEENIPQGYDKDIPFTVPDSIEAALALNTPIPVAQFIIYNPLSWMADSDERLPPHLLVITTDRYDHDTQQQQRQTITFSDGFGRPLQTGTRQAPGDAWQRGDDGRLATDSSGNLIIVQTDNRWAISGRNEYDNKGQPVRRYQPYFLDNWQYICDDSARQDLWADTYYYDAINREYQVITAKGYLRRHLYTPWFTVNEDENDTAE</sequence>
<dbReference type="InterPro" id="IPR022045">
    <property type="entry name" value="TcdB_toxin_mid/N"/>
</dbReference>
<protein>
    <recommendedName>
        <fullName evidence="9">Virulence protein</fullName>
    </recommendedName>
</protein>
<accession>A0A1Y2S9H9</accession>
<keyword evidence="2" id="KW-0964">Secreted</keyword>
<evidence type="ECO:0000256" key="4">
    <source>
        <dbReference type="SAM" id="MobiDB-lite"/>
    </source>
</evidence>
<dbReference type="SUPFAM" id="SSF69318">
    <property type="entry name" value="Integrin alpha N-terminal domain"/>
    <property type="match status" value="1"/>
</dbReference>
<name>A0A1Y2S9H9_9GAMM</name>
<dbReference type="RefSeq" id="WP_086110499.1">
    <property type="nucleotide sequence ID" value="NZ_CAWNGD010000070.1"/>
</dbReference>
<gene>
    <name evidence="7" type="ORF">Xvie_03595</name>
</gene>
<dbReference type="Pfam" id="PF12256">
    <property type="entry name" value="TcdB_toxin_midN"/>
    <property type="match status" value="1"/>
</dbReference>
<dbReference type="Proteomes" id="UP000194350">
    <property type="component" value="Unassembled WGS sequence"/>
</dbReference>
<feature type="region of interest" description="Disordered" evidence="4">
    <location>
        <begin position="1300"/>
        <end position="1319"/>
    </location>
</feature>
<comment type="caution">
    <text evidence="7">The sequence shown here is derived from an EMBL/GenBank/DDBJ whole genome shotgun (WGS) entry which is preliminary data.</text>
</comment>
<dbReference type="InterPro" id="IPR022044">
    <property type="entry name" value="TcdB_toxin_mid/C"/>
</dbReference>
<evidence type="ECO:0000259" key="6">
    <source>
        <dbReference type="Pfam" id="PF12256"/>
    </source>
</evidence>
<evidence type="ECO:0000256" key="1">
    <source>
        <dbReference type="ARBA" id="ARBA00004613"/>
    </source>
</evidence>
<dbReference type="GO" id="GO:0005737">
    <property type="term" value="C:cytoplasm"/>
    <property type="evidence" value="ECO:0007669"/>
    <property type="project" value="InterPro"/>
</dbReference>
<dbReference type="Pfam" id="PF03534">
    <property type="entry name" value="SpvB"/>
    <property type="match status" value="1"/>
</dbReference>
<evidence type="ECO:0008006" key="9">
    <source>
        <dbReference type="Google" id="ProtNLM"/>
    </source>
</evidence>
<reference evidence="7 8" key="1">
    <citation type="submission" date="2016-10" db="EMBL/GenBank/DDBJ databases">
        <title>Systematic genetic and metabolomic analysis of Xenorhabdus and Photorhabdus spp., highlights the requirements for a dual symbiotic and pathogenic life style.</title>
        <authorList>
            <person name="Tobias N.J."/>
            <person name="Wolff H."/>
            <person name="Djahanschiri B."/>
            <person name="Pidot S.J."/>
            <person name="Stinear T.P."/>
            <person name="Ebersberger I."/>
            <person name="Bode H.B."/>
        </authorList>
    </citation>
    <scope>NUCLEOTIDE SEQUENCE [LARGE SCALE GENOMIC DNA]</scope>
    <source>
        <strain evidence="7 8">DSM 22392</strain>
    </source>
</reference>
<organism evidence="7 8">
    <name type="scientific">Xenorhabdus vietnamensis</name>
    <dbReference type="NCBI Taxonomy" id="351656"/>
    <lineage>
        <taxon>Bacteria</taxon>
        <taxon>Pseudomonadati</taxon>
        <taxon>Pseudomonadota</taxon>
        <taxon>Gammaproteobacteria</taxon>
        <taxon>Enterobacterales</taxon>
        <taxon>Morganellaceae</taxon>
        <taxon>Xenorhabdus</taxon>
    </lineage>
</organism>
<evidence type="ECO:0000313" key="8">
    <source>
        <dbReference type="Proteomes" id="UP000194350"/>
    </source>
</evidence>
<dbReference type="InterPro" id="IPR028994">
    <property type="entry name" value="Integrin_alpha_N"/>
</dbReference>
<dbReference type="Pfam" id="PF12255">
    <property type="entry name" value="TcdB_toxin_midC"/>
    <property type="match status" value="1"/>
</dbReference>
<dbReference type="STRING" id="351656.Xvie_03595"/>
<keyword evidence="3" id="KW-0843">Virulence</keyword>
<evidence type="ECO:0000256" key="3">
    <source>
        <dbReference type="ARBA" id="ARBA00023026"/>
    </source>
</evidence>
<evidence type="ECO:0000259" key="5">
    <source>
        <dbReference type="Pfam" id="PF12255"/>
    </source>
</evidence>
<dbReference type="EMBL" id="MUBJ01000027">
    <property type="protein sequence ID" value="OTA14566.1"/>
    <property type="molecule type" value="Genomic_DNA"/>
</dbReference>
<feature type="domain" description="Insecticide toxin TcdB middle/C-terminal" evidence="5">
    <location>
        <begin position="872"/>
        <end position="1013"/>
    </location>
</feature>
<keyword evidence="8" id="KW-1185">Reference proteome</keyword>
<comment type="subcellular location">
    <subcellularLocation>
        <location evidence="1">Secreted</location>
    </subcellularLocation>
</comment>
<feature type="domain" description="Insecticide toxin TcdB middle/N-terminal" evidence="6">
    <location>
        <begin position="660"/>
        <end position="802"/>
    </location>
</feature>